<gene>
    <name evidence="3" type="ORF">A4R43_16735</name>
</gene>
<evidence type="ECO:0000256" key="1">
    <source>
        <dbReference type="ARBA" id="ARBA00022801"/>
    </source>
</evidence>
<protein>
    <submittedName>
        <fullName evidence="3">Alpha/beta hydrolase</fullName>
    </submittedName>
</protein>
<dbReference type="EMBL" id="CP015163">
    <property type="protein sequence ID" value="AXB43968.1"/>
    <property type="molecule type" value="Genomic_DNA"/>
</dbReference>
<dbReference type="AlphaFoldDB" id="A0A344L7E4"/>
<dbReference type="OrthoDB" id="9812774at2"/>
<dbReference type="Pfam" id="PF00561">
    <property type="entry name" value="Abhydrolase_1"/>
    <property type="match status" value="1"/>
</dbReference>
<dbReference type="Gene3D" id="3.40.50.1820">
    <property type="entry name" value="alpha/beta hydrolase"/>
    <property type="match status" value="1"/>
</dbReference>
<reference evidence="3 4" key="1">
    <citation type="submission" date="2016-04" db="EMBL/GenBank/DDBJ databases">
        <title>Complete genome sequence and analysis of deep-sea sediment isolate, Amycolatopsis sp. WP1.</title>
        <authorList>
            <person name="Wang H."/>
            <person name="Chen S."/>
            <person name="Wu Q."/>
        </authorList>
    </citation>
    <scope>NUCLEOTIDE SEQUENCE [LARGE SCALE GENOMIC DNA]</scope>
    <source>
        <strain evidence="3 4">WP1</strain>
    </source>
</reference>
<dbReference type="PRINTS" id="PR00111">
    <property type="entry name" value="ABHYDROLASE"/>
</dbReference>
<keyword evidence="4" id="KW-1185">Reference proteome</keyword>
<dbReference type="PANTHER" id="PTHR43329">
    <property type="entry name" value="EPOXIDE HYDROLASE"/>
    <property type="match status" value="1"/>
</dbReference>
<feature type="domain" description="AB hydrolase-1" evidence="2">
    <location>
        <begin position="29"/>
        <end position="129"/>
    </location>
</feature>
<dbReference type="RefSeq" id="WP_113693205.1">
    <property type="nucleotide sequence ID" value="NZ_CP015163.1"/>
</dbReference>
<organism evidence="3 4">
    <name type="scientific">Amycolatopsis albispora</name>
    <dbReference type="NCBI Taxonomy" id="1804986"/>
    <lineage>
        <taxon>Bacteria</taxon>
        <taxon>Bacillati</taxon>
        <taxon>Actinomycetota</taxon>
        <taxon>Actinomycetes</taxon>
        <taxon>Pseudonocardiales</taxon>
        <taxon>Pseudonocardiaceae</taxon>
        <taxon>Amycolatopsis</taxon>
    </lineage>
</organism>
<evidence type="ECO:0000259" key="2">
    <source>
        <dbReference type="Pfam" id="PF00561"/>
    </source>
</evidence>
<name>A0A344L7E4_9PSEU</name>
<dbReference type="InterPro" id="IPR000639">
    <property type="entry name" value="Epox_hydrolase-like"/>
</dbReference>
<sequence length="292" mass="31403">MTTRIPGFTTRRLTAGGTDLHVAIGGAGPPLLLLHGFPQTHLTWRAVAPALAESYTVICPDLPGYGDSGPPGEGVEHYSKRAMTATFAELMTTLGHQRFAVAGHDRGGLVAFRMGLDHADRVTHTAVLDVLPAVDVFGALAGAGGVFAFHLSFLAHPEPLPERMIGADPAVFFGHFLDGWTKVTGALPAEVRSEYLRTLSEPSVIHAICQDYRAGVCFDLEHDKQDKALGRRLPMPVLALWQDPGEAPLPFDPAALWRSWAPSVTTKALACGHFLPEERPEEVIAALRELLG</sequence>
<dbReference type="PRINTS" id="PR00412">
    <property type="entry name" value="EPOXHYDRLASE"/>
</dbReference>
<dbReference type="InterPro" id="IPR029058">
    <property type="entry name" value="AB_hydrolase_fold"/>
</dbReference>
<evidence type="ECO:0000313" key="3">
    <source>
        <dbReference type="EMBL" id="AXB43968.1"/>
    </source>
</evidence>
<dbReference type="SUPFAM" id="SSF53474">
    <property type="entry name" value="alpha/beta-Hydrolases"/>
    <property type="match status" value="1"/>
</dbReference>
<evidence type="ECO:0000313" key="4">
    <source>
        <dbReference type="Proteomes" id="UP000250434"/>
    </source>
</evidence>
<accession>A0A344L7E4</accession>
<dbReference type="GO" id="GO:0016787">
    <property type="term" value="F:hydrolase activity"/>
    <property type="evidence" value="ECO:0007669"/>
    <property type="project" value="UniProtKB-KW"/>
</dbReference>
<proteinExistence type="predicted"/>
<dbReference type="KEGG" id="aab:A4R43_16735"/>
<keyword evidence="1 3" id="KW-0378">Hydrolase</keyword>
<dbReference type="InterPro" id="IPR000073">
    <property type="entry name" value="AB_hydrolase_1"/>
</dbReference>
<dbReference type="Proteomes" id="UP000250434">
    <property type="component" value="Chromosome"/>
</dbReference>